<comment type="caution">
    <text evidence="2">The sequence shown here is derived from an EMBL/GenBank/DDBJ whole genome shotgun (WGS) entry which is preliminary data.</text>
</comment>
<dbReference type="AlphaFoldDB" id="A0A0J6YYK7"/>
<organism evidence="2 3">
    <name type="scientific">Mycolicibacterium chlorophenolicum</name>
    <dbReference type="NCBI Taxonomy" id="37916"/>
    <lineage>
        <taxon>Bacteria</taxon>
        <taxon>Bacillati</taxon>
        <taxon>Actinomycetota</taxon>
        <taxon>Actinomycetes</taxon>
        <taxon>Mycobacteriales</taxon>
        <taxon>Mycobacteriaceae</taxon>
        <taxon>Mycolicibacterium</taxon>
    </lineage>
</organism>
<dbReference type="SUPFAM" id="SSF50475">
    <property type="entry name" value="FMN-binding split barrel"/>
    <property type="match status" value="1"/>
</dbReference>
<dbReference type="RefSeq" id="WP_011767902.1">
    <property type="nucleotide sequence ID" value="NZ_JYNL01000021.1"/>
</dbReference>
<evidence type="ECO:0000313" key="2">
    <source>
        <dbReference type="EMBL" id="KMO77486.1"/>
    </source>
</evidence>
<dbReference type="Proteomes" id="UP000036513">
    <property type="component" value="Unassembled WGS sequence"/>
</dbReference>
<protein>
    <submittedName>
        <fullName evidence="2">Pyridoxamine 5'-phosphate oxidase</fullName>
    </submittedName>
</protein>
<dbReference type="Pfam" id="PF01243">
    <property type="entry name" value="PNPOx_N"/>
    <property type="match status" value="1"/>
</dbReference>
<sequence length="175" mass="20045">MVKDHPVTFELVLGHLRKRTFAVLSTTDEEGKPCSAGVNYRVSELGGAISIFVMTRRHLKKARNVVRHPRVSLVVPLPRRLLWFLPPATLQLSGHAKILDWTDDEGRDAFRQFWIGRRILKAYEESYRRGETRICFLKITPDPAINTYMVGSNIWQLRNHMESGAAKVIDPRGNP</sequence>
<dbReference type="PATRIC" id="fig|37916.4.peg.2592"/>
<dbReference type="InterPro" id="IPR012349">
    <property type="entry name" value="Split_barrel_FMN-bd"/>
</dbReference>
<name>A0A0J6YYK7_9MYCO</name>
<evidence type="ECO:0000259" key="1">
    <source>
        <dbReference type="Pfam" id="PF01243"/>
    </source>
</evidence>
<reference evidence="2 3" key="1">
    <citation type="journal article" date="2015" name="Genome Biol. Evol.">
        <title>Characterization of Three Mycobacterium spp. with Potential Use in Bioremediation by Genome Sequencing and Comparative Genomics.</title>
        <authorList>
            <person name="Das S."/>
            <person name="Pettersson B.M."/>
            <person name="Behra P.R."/>
            <person name="Ramesh M."/>
            <person name="Dasgupta S."/>
            <person name="Bhattacharya A."/>
            <person name="Kirsebom L.A."/>
        </authorList>
    </citation>
    <scope>NUCLEOTIDE SEQUENCE [LARGE SCALE GENOMIC DNA]</scope>
    <source>
        <strain evidence="2 3">DSM 43826</strain>
    </source>
</reference>
<dbReference type="Gene3D" id="2.30.110.10">
    <property type="entry name" value="Electron Transport, Fmn-binding Protein, Chain A"/>
    <property type="match status" value="1"/>
</dbReference>
<evidence type="ECO:0000313" key="3">
    <source>
        <dbReference type="Proteomes" id="UP000036513"/>
    </source>
</evidence>
<dbReference type="SMR" id="A0A0J6YYK7"/>
<proteinExistence type="predicted"/>
<accession>A0A0J6YYK7</accession>
<feature type="domain" description="Pyridoxamine 5'-phosphate oxidase N-terminal" evidence="1">
    <location>
        <begin position="16"/>
        <end position="140"/>
    </location>
</feature>
<dbReference type="STRING" id="37916.MCHLDSM_02674"/>
<gene>
    <name evidence="2" type="ORF">MCHLDSM_02674</name>
</gene>
<dbReference type="InterPro" id="IPR011576">
    <property type="entry name" value="Pyridox_Oxase_N"/>
</dbReference>
<dbReference type="EMBL" id="JYNL01000021">
    <property type="protein sequence ID" value="KMO77486.1"/>
    <property type="molecule type" value="Genomic_DNA"/>
</dbReference>
<keyword evidence="3" id="KW-1185">Reference proteome</keyword>